<sequence>MTTTSDCGCHGHEDGAAAAAAADASRTVYVSKDAASSAETRTGTTTGAHGATVLEGFHGLNPQDGLFLRAEHLAAIQDYARALSTAVATASGPGVVDGLGVEIVGTDLVVHPGLAISPRGRALRLGRTVTIPLGDGLPTIADGGFWRIEVHWAWGTSGQVASFGSLCADDCGTGGGTLTPWRDEGVEIRIVPDHLPAFARATVTAMRPNVLSSAYFERERSAGGPWLVPPAAGASLPAWSGLPWTDDTPAPDERGVPLALLYPASVAKDKKDVSYGVQVWTARRLVDGTSAHSTWRSRLAMRPWPVFLAQILQFQDELGAKTGSMATLAGDFGEGLDVERLLEHFGHMRELYEVISDRSNAAGTEAYEVAGMSLERMKSEHILESLEKFPHANAAKGSPLAGLTELPPAGYLPASLGKPGSEEAVRNVVERQARVVVGGHVNLSVRLMRADQIADEVLAAQHRDRIPLQGFRTTPEVEILVPFAPADKEELFTEEYGWVAFVRKGACCETAGPERDTVRVAVVRETFDELLGANLNEEKLRKIAHDDVRELSYPSGAWAYPAGDAAESVKETLAGGVPDEIIAVTSGSDPALAAVRAGLFAMSLDQGHPPLGIRTLEGRDLDAILIVAPRAIG</sequence>
<dbReference type="AlphaFoldDB" id="A0A1H6TQL7"/>
<dbReference type="STRING" id="1043493.SAMN05421637_0108"/>
<dbReference type="Proteomes" id="UP000183315">
    <property type="component" value="Unassembled WGS sequence"/>
</dbReference>
<dbReference type="EMBL" id="FNZI01000001">
    <property type="protein sequence ID" value="SEI82328.1"/>
    <property type="molecule type" value="Genomic_DNA"/>
</dbReference>
<protein>
    <submittedName>
        <fullName evidence="1">Uncharacterized protein</fullName>
    </submittedName>
</protein>
<evidence type="ECO:0000313" key="2">
    <source>
        <dbReference type="Proteomes" id="UP000183315"/>
    </source>
</evidence>
<evidence type="ECO:0000313" key="1">
    <source>
        <dbReference type="EMBL" id="SEI82328.1"/>
    </source>
</evidence>
<gene>
    <name evidence="1" type="ORF">SAMN05421637_0108</name>
</gene>
<organism evidence="1 2">
    <name type="scientific">Demequina mangrovi</name>
    <dbReference type="NCBI Taxonomy" id="1043493"/>
    <lineage>
        <taxon>Bacteria</taxon>
        <taxon>Bacillati</taxon>
        <taxon>Actinomycetota</taxon>
        <taxon>Actinomycetes</taxon>
        <taxon>Micrococcales</taxon>
        <taxon>Demequinaceae</taxon>
        <taxon>Demequina</taxon>
    </lineage>
</organism>
<dbReference type="OrthoDB" id="5182296at2"/>
<name>A0A1H6TQL7_9MICO</name>
<keyword evidence="2" id="KW-1185">Reference proteome</keyword>
<proteinExistence type="predicted"/>
<accession>A0A1H6TQL7</accession>
<dbReference type="eggNOG" id="ENOG5032S5G">
    <property type="taxonomic scope" value="Bacteria"/>
</dbReference>
<dbReference type="RefSeq" id="WP_143058856.1">
    <property type="nucleotide sequence ID" value="NZ_BBLU01000001.1"/>
</dbReference>
<reference evidence="2" key="1">
    <citation type="submission" date="2016-10" db="EMBL/GenBank/DDBJ databases">
        <authorList>
            <person name="Varghese N."/>
        </authorList>
    </citation>
    <scope>NUCLEOTIDE SEQUENCE [LARGE SCALE GENOMIC DNA]</scope>
    <source>
        <strain evidence="2">DSM 24868</strain>
    </source>
</reference>